<evidence type="ECO:0000256" key="1">
    <source>
        <dbReference type="SAM" id="Coils"/>
    </source>
</evidence>
<proteinExistence type="predicted"/>
<gene>
    <name evidence="3" type="ORF">FTRO_0011610</name>
</gene>
<dbReference type="STRING" id="709323.GCA_001047135_00161"/>
<evidence type="ECO:0000313" key="3">
    <source>
        <dbReference type="EMBL" id="GAP03616.1"/>
    </source>
</evidence>
<reference evidence="3" key="1">
    <citation type="journal article" date="2015" name="BMC Genomics">
        <title>Comparative genomics of Fructobacillus spp. and Leuconostoc spp. reveals niche-specific evolution of Fructobacillus spp.</title>
        <authorList>
            <person name="Endo A."/>
            <person name="Tanizawa Y."/>
            <person name="Tanaka N."/>
            <person name="Maeno S."/>
            <person name="Kumar H."/>
            <person name="Shiwa Y."/>
            <person name="Okada S."/>
            <person name="Yoshikawa H."/>
            <person name="Dicks L."/>
            <person name="Nakagawa J."/>
            <person name="Arita M."/>
        </authorList>
    </citation>
    <scope>NUCLEOTIDE SEQUENCE [LARGE SCALE GENOMIC DNA]</scope>
    <source>
        <strain evidence="3">F214-1</strain>
    </source>
</reference>
<feature type="domain" description="DUF1542" evidence="2">
    <location>
        <begin position="209"/>
        <end position="282"/>
    </location>
</feature>
<dbReference type="RefSeq" id="WP_059393140.1">
    <property type="nucleotide sequence ID" value="NZ_DF968078.1"/>
</dbReference>
<accession>A0A3F3GYH4</accession>
<dbReference type="AlphaFoldDB" id="A0A3F3GYH4"/>
<protein>
    <recommendedName>
        <fullName evidence="2">DUF1542 domain-containing protein</fullName>
    </recommendedName>
</protein>
<dbReference type="EMBL" id="DF968078">
    <property type="protein sequence ID" value="GAP03616.1"/>
    <property type="molecule type" value="Genomic_DNA"/>
</dbReference>
<dbReference type="InterPro" id="IPR011439">
    <property type="entry name" value="DUF1542"/>
</dbReference>
<keyword evidence="1" id="KW-0175">Coiled coil</keyword>
<dbReference type="Pfam" id="PF07564">
    <property type="entry name" value="DUF1542"/>
    <property type="match status" value="1"/>
</dbReference>
<sequence>MTKNHGQLKTAVIKIKEAIQAVQSPQIQWIFRQPTDADRQKAKGEVQQKAIEQKKIFEKEPGVDTESLAKQETAIDQIVQRANQKLDEARVNASLLAIEQEAIDAIEAVCHPDMMRSFQPVDIDEANRAKGVIQTAGDELKQRFNAIENVDPVSLHQQVERIDQLMAAANKRINDANTNADVDQVQEETLDDFAMVPAPSTLTPKREERTQAHRAIDWAGAKKQAEIDQVPNSDLSIYQATINQLREAMDQAHQAVDQAKTGQDLTEQLTKFVKTINALTVPKANQEQPNQAIIQAAKQQIDWAGAKKQAEIDRVLNPDVLAYQATINQLRGAMSQAHQAVSEAKTGQDLTDQLTKFLKTINTLTVPVANQAQPSHAEIQTANQQIDQAGEKKRTAIEAVSNADKQAYEKAIARL</sequence>
<evidence type="ECO:0000259" key="2">
    <source>
        <dbReference type="Pfam" id="PF07564"/>
    </source>
</evidence>
<feature type="coiled-coil region" evidence="1">
    <location>
        <begin position="235"/>
        <end position="262"/>
    </location>
</feature>
<organism evidence="3">
    <name type="scientific">Fructobacillus tropaeoli</name>
    <dbReference type="NCBI Taxonomy" id="709323"/>
    <lineage>
        <taxon>Bacteria</taxon>
        <taxon>Bacillati</taxon>
        <taxon>Bacillota</taxon>
        <taxon>Bacilli</taxon>
        <taxon>Lactobacillales</taxon>
        <taxon>Lactobacillaceae</taxon>
        <taxon>Fructobacillus</taxon>
    </lineage>
</organism>
<name>A0A3F3GYH4_9LACO</name>
<dbReference type="Proteomes" id="UP000064514">
    <property type="component" value="Unassembled WGS sequence"/>
</dbReference>